<dbReference type="InterPro" id="IPR000961">
    <property type="entry name" value="AGC-kinase_C"/>
</dbReference>
<gene>
    <name evidence="8" type="ORF">SPHA_56377</name>
</gene>
<comment type="caution">
    <text evidence="8">The sequence shown here is derived from an EMBL/GenBank/DDBJ whole genome shotgun (WGS) entry which is preliminary data.</text>
</comment>
<keyword evidence="2" id="KW-0808">Transferase</keyword>
<dbReference type="SMART" id="SM00133">
    <property type="entry name" value="S_TK_X"/>
    <property type="match status" value="1"/>
</dbReference>
<feature type="domain" description="AGC-kinase C-terminal" evidence="7">
    <location>
        <begin position="304"/>
        <end position="354"/>
    </location>
</feature>
<evidence type="ECO:0000256" key="3">
    <source>
        <dbReference type="ARBA" id="ARBA00022741"/>
    </source>
</evidence>
<dbReference type="GO" id="GO:0004674">
    <property type="term" value="F:protein serine/threonine kinase activity"/>
    <property type="evidence" value="ECO:0007669"/>
    <property type="project" value="UniProtKB-KW"/>
</dbReference>
<dbReference type="EMBL" id="CAHIKZ030003722">
    <property type="protein sequence ID" value="CAE1303517.1"/>
    <property type="molecule type" value="Genomic_DNA"/>
</dbReference>
<dbReference type="GO" id="GO:0005524">
    <property type="term" value="F:ATP binding"/>
    <property type="evidence" value="ECO:0007669"/>
    <property type="project" value="UniProtKB-KW"/>
</dbReference>
<keyword evidence="5" id="KW-0067">ATP-binding</keyword>
<dbReference type="PANTHER" id="PTHR24353:SF147">
    <property type="entry name" value="CGMP-DEPENDENT SERINE_THREONIN PROTEIN KINASE-RELATED"/>
    <property type="match status" value="1"/>
</dbReference>
<dbReference type="Proteomes" id="UP000597762">
    <property type="component" value="Unassembled WGS sequence"/>
</dbReference>
<dbReference type="AlphaFoldDB" id="A0A812DHZ2"/>
<dbReference type="PROSITE" id="PS51285">
    <property type="entry name" value="AGC_KINASE_CTER"/>
    <property type="match status" value="1"/>
</dbReference>
<evidence type="ECO:0000256" key="1">
    <source>
        <dbReference type="ARBA" id="ARBA00022527"/>
    </source>
</evidence>
<reference evidence="8" key="1">
    <citation type="submission" date="2021-01" db="EMBL/GenBank/DDBJ databases">
        <authorList>
            <person name="Li R."/>
            <person name="Bekaert M."/>
        </authorList>
    </citation>
    <scope>NUCLEOTIDE SEQUENCE</scope>
    <source>
        <strain evidence="8">Farmed</strain>
    </source>
</reference>
<evidence type="ECO:0000313" key="9">
    <source>
        <dbReference type="Proteomes" id="UP000597762"/>
    </source>
</evidence>
<evidence type="ECO:0000256" key="6">
    <source>
        <dbReference type="SAM" id="MobiDB-lite"/>
    </source>
</evidence>
<evidence type="ECO:0000256" key="4">
    <source>
        <dbReference type="ARBA" id="ARBA00022777"/>
    </source>
</evidence>
<name>A0A812DHZ2_ACAPH</name>
<feature type="region of interest" description="Disordered" evidence="6">
    <location>
        <begin position="335"/>
        <end position="354"/>
    </location>
</feature>
<dbReference type="OrthoDB" id="6257932at2759"/>
<evidence type="ECO:0000256" key="2">
    <source>
        <dbReference type="ARBA" id="ARBA00022679"/>
    </source>
</evidence>
<keyword evidence="9" id="KW-1185">Reference proteome</keyword>
<evidence type="ECO:0000259" key="7">
    <source>
        <dbReference type="PROSITE" id="PS51285"/>
    </source>
</evidence>
<keyword evidence="1" id="KW-0723">Serine/threonine-protein kinase</keyword>
<sequence length="354" mass="38148">MFELLNGTPPFSGHDPMKTYNVILKGIDVIDLRLQDDSLRAINAPRDCPLRGVCDGRRRGLRTRSCGRLSPRDSTLLVRSDCPLRVCGVVVADCGRVAAVSGHSERFKSSTAGRLSPRDSTLLVRSDCPLRVCGVVVADCGRVAACAQTVLCECVMVVVADCGRVAAVSGHMNALSLDCRTTLSARFNAPSALRLSSASVMVVVADCGRVAAVSGLMNALSLRLQDDSLPRDSTLLVRSDCPLRVCGVVVADCGRVAAVSGHSERFKSSTAGRLSPRDSTLLVRSDCPLRVCGGRRRGLRTRSCGFDWDGLKKQKLNPPIIPKVRSQCDHSNFDQYTKDTEVPPDETSGWDIDF</sequence>
<keyword evidence="4" id="KW-0418">Kinase</keyword>
<evidence type="ECO:0000256" key="5">
    <source>
        <dbReference type="ARBA" id="ARBA00022840"/>
    </source>
</evidence>
<evidence type="ECO:0000313" key="8">
    <source>
        <dbReference type="EMBL" id="CAE1303517.1"/>
    </source>
</evidence>
<proteinExistence type="predicted"/>
<protein>
    <recommendedName>
        <fullName evidence="7">AGC-kinase C-terminal domain-containing protein</fullName>
    </recommendedName>
</protein>
<dbReference type="PANTHER" id="PTHR24353">
    <property type="entry name" value="CYCLIC NUCLEOTIDE-DEPENDENT PROTEIN KINASE"/>
    <property type="match status" value="1"/>
</dbReference>
<accession>A0A812DHZ2</accession>
<organism evidence="8 9">
    <name type="scientific">Acanthosepion pharaonis</name>
    <name type="common">Pharaoh cuttlefish</name>
    <name type="synonym">Sepia pharaonis</name>
    <dbReference type="NCBI Taxonomy" id="158019"/>
    <lineage>
        <taxon>Eukaryota</taxon>
        <taxon>Metazoa</taxon>
        <taxon>Spiralia</taxon>
        <taxon>Lophotrochozoa</taxon>
        <taxon>Mollusca</taxon>
        <taxon>Cephalopoda</taxon>
        <taxon>Coleoidea</taxon>
        <taxon>Decapodiformes</taxon>
        <taxon>Sepiida</taxon>
        <taxon>Sepiina</taxon>
        <taxon>Sepiidae</taxon>
        <taxon>Acanthosepion</taxon>
    </lineage>
</organism>
<keyword evidence="3" id="KW-0547">Nucleotide-binding</keyword>